<protein>
    <submittedName>
        <fullName evidence="1">Uncharacterized protein</fullName>
    </submittedName>
</protein>
<dbReference type="EMBL" id="BNDS01000003">
    <property type="protein sequence ID" value="GHH97571.1"/>
    <property type="molecule type" value="Genomic_DNA"/>
</dbReference>
<accession>A0ABQ3N8H8</accession>
<organism evidence="1 2">
    <name type="scientific">Neobacillus kokaensis</name>
    <dbReference type="NCBI Taxonomy" id="2759023"/>
    <lineage>
        <taxon>Bacteria</taxon>
        <taxon>Bacillati</taxon>
        <taxon>Bacillota</taxon>
        <taxon>Bacilli</taxon>
        <taxon>Bacillales</taxon>
        <taxon>Bacillaceae</taxon>
        <taxon>Neobacillus</taxon>
    </lineage>
</organism>
<evidence type="ECO:0000313" key="1">
    <source>
        <dbReference type="EMBL" id="GHH97571.1"/>
    </source>
</evidence>
<reference evidence="1 2" key="1">
    <citation type="journal article" date="2022" name="Int. J. Syst. Evol. Microbiol.">
        <title>Neobacillus kokaensis sp. nov., isolated from soil.</title>
        <authorList>
            <person name="Yuki K."/>
            <person name="Matsubara H."/>
            <person name="Yamaguchi S."/>
        </authorList>
    </citation>
    <scope>NUCLEOTIDE SEQUENCE [LARGE SCALE GENOMIC DNA]</scope>
    <source>
        <strain evidence="1 2">LOB 377</strain>
    </source>
</reference>
<name>A0ABQ3N8H8_9BACI</name>
<evidence type="ECO:0000313" key="2">
    <source>
        <dbReference type="Proteomes" id="UP000637074"/>
    </source>
</evidence>
<comment type="caution">
    <text evidence="1">The sequence shown here is derived from an EMBL/GenBank/DDBJ whole genome shotgun (WGS) entry which is preliminary data.</text>
</comment>
<proteinExistence type="predicted"/>
<sequence length="62" mass="7137">MYILKEVTIKGFGEISGKSREILGKIREINSKVREIKRKVGEINWKTREIPLPNLTEPSLSL</sequence>
<gene>
    <name evidence="1" type="ORF">AM1BK_11140</name>
</gene>
<keyword evidence="2" id="KW-1185">Reference proteome</keyword>
<dbReference type="Proteomes" id="UP000637074">
    <property type="component" value="Unassembled WGS sequence"/>
</dbReference>